<sequence>MDHSSRLANNFQLPSSEPKLSNYELCKLRHWGMDKDTKGIFSASSAYEWLRNNRPRQWECSIIWKSPILPKVANFGWRYLINNTFPTGYELYTRGVILVFRCYLCGSHIETIQHLFWDCKVILDFRHWIC</sequence>
<dbReference type="EMBL" id="JACGCM010000455">
    <property type="protein sequence ID" value="KAF6171788.1"/>
    <property type="molecule type" value="Genomic_DNA"/>
</dbReference>
<feature type="non-terminal residue" evidence="2">
    <location>
        <position position="130"/>
    </location>
</feature>
<dbReference type="InterPro" id="IPR026960">
    <property type="entry name" value="RVT-Znf"/>
</dbReference>
<accession>A0A7J7NXZ8</accession>
<evidence type="ECO:0000313" key="2">
    <source>
        <dbReference type="EMBL" id="KAF6171788.1"/>
    </source>
</evidence>
<dbReference type="AlphaFoldDB" id="A0A7J7NXZ8"/>
<protein>
    <recommendedName>
        <fullName evidence="1">Reverse transcriptase zinc-binding domain-containing protein</fullName>
    </recommendedName>
</protein>
<feature type="domain" description="Reverse transcriptase zinc-binding" evidence="1">
    <location>
        <begin position="41"/>
        <end position="122"/>
    </location>
</feature>
<dbReference type="OrthoDB" id="1113032at2759"/>
<dbReference type="Proteomes" id="UP000541444">
    <property type="component" value="Unassembled WGS sequence"/>
</dbReference>
<name>A0A7J7NXZ8_9MAGN</name>
<keyword evidence="3" id="KW-1185">Reference proteome</keyword>
<gene>
    <name evidence="2" type="ORF">GIB67_007309</name>
</gene>
<evidence type="ECO:0000313" key="3">
    <source>
        <dbReference type="Proteomes" id="UP000541444"/>
    </source>
</evidence>
<evidence type="ECO:0000259" key="1">
    <source>
        <dbReference type="Pfam" id="PF13966"/>
    </source>
</evidence>
<comment type="caution">
    <text evidence="2">The sequence shown here is derived from an EMBL/GenBank/DDBJ whole genome shotgun (WGS) entry which is preliminary data.</text>
</comment>
<reference evidence="2 3" key="1">
    <citation type="journal article" date="2020" name="IScience">
        <title>Genome Sequencing of the Endangered Kingdonia uniflora (Circaeasteraceae, Ranunculales) Reveals Potential Mechanisms of Evolutionary Specialization.</title>
        <authorList>
            <person name="Sun Y."/>
            <person name="Deng T."/>
            <person name="Zhang A."/>
            <person name="Moore M.J."/>
            <person name="Landis J.B."/>
            <person name="Lin N."/>
            <person name="Zhang H."/>
            <person name="Zhang X."/>
            <person name="Huang J."/>
            <person name="Zhang X."/>
            <person name="Sun H."/>
            <person name="Wang H."/>
        </authorList>
    </citation>
    <scope>NUCLEOTIDE SEQUENCE [LARGE SCALE GENOMIC DNA]</scope>
    <source>
        <strain evidence="2">TB1705</strain>
        <tissue evidence="2">Leaf</tissue>
    </source>
</reference>
<organism evidence="2 3">
    <name type="scientific">Kingdonia uniflora</name>
    <dbReference type="NCBI Taxonomy" id="39325"/>
    <lineage>
        <taxon>Eukaryota</taxon>
        <taxon>Viridiplantae</taxon>
        <taxon>Streptophyta</taxon>
        <taxon>Embryophyta</taxon>
        <taxon>Tracheophyta</taxon>
        <taxon>Spermatophyta</taxon>
        <taxon>Magnoliopsida</taxon>
        <taxon>Ranunculales</taxon>
        <taxon>Circaeasteraceae</taxon>
        <taxon>Kingdonia</taxon>
    </lineage>
</organism>
<proteinExistence type="predicted"/>
<dbReference type="Pfam" id="PF13966">
    <property type="entry name" value="zf-RVT"/>
    <property type="match status" value="1"/>
</dbReference>